<dbReference type="Gene3D" id="3.40.50.720">
    <property type="entry name" value="NAD(P)-binding Rossmann-like Domain"/>
    <property type="match status" value="1"/>
</dbReference>
<dbReference type="Proteomes" id="UP000006701">
    <property type="component" value="Unassembled WGS sequence"/>
</dbReference>
<proteinExistence type="inferred from homology"/>
<comment type="similarity">
    <text evidence="5">Belongs to the zinc-containing alcohol dehydrogenase family.</text>
</comment>
<dbReference type="KEGG" id="act:ACLA_053050"/>
<dbReference type="InterPro" id="IPR011032">
    <property type="entry name" value="GroES-like_sf"/>
</dbReference>
<dbReference type="GeneID" id="4704019"/>
<evidence type="ECO:0000259" key="6">
    <source>
        <dbReference type="SMART" id="SM00829"/>
    </source>
</evidence>
<dbReference type="VEuPathDB" id="FungiDB:ACLA_053050"/>
<dbReference type="PANTHER" id="PTHR42683">
    <property type="entry name" value="ALDEHYDE REDUCTASE"/>
    <property type="match status" value="1"/>
</dbReference>
<dbReference type="OrthoDB" id="1879366at2759"/>
<dbReference type="EMBL" id="DS027054">
    <property type="protein sequence ID" value="EAW10831.1"/>
    <property type="molecule type" value="Genomic_DNA"/>
</dbReference>
<dbReference type="SUPFAM" id="SSF51735">
    <property type="entry name" value="NAD(P)-binding Rossmann-fold domains"/>
    <property type="match status" value="1"/>
</dbReference>
<evidence type="ECO:0000313" key="8">
    <source>
        <dbReference type="Proteomes" id="UP000006701"/>
    </source>
</evidence>
<dbReference type="InterPro" id="IPR020843">
    <property type="entry name" value="ER"/>
</dbReference>
<dbReference type="PROSITE" id="PS00065">
    <property type="entry name" value="D_2_HYDROXYACID_DH_1"/>
    <property type="match status" value="1"/>
</dbReference>
<evidence type="ECO:0000256" key="1">
    <source>
        <dbReference type="ARBA" id="ARBA00001947"/>
    </source>
</evidence>
<dbReference type="InterPro" id="IPR047109">
    <property type="entry name" value="CAD-like"/>
</dbReference>
<feature type="domain" description="Enoyl reductase (ER)" evidence="6">
    <location>
        <begin position="13"/>
        <end position="330"/>
    </location>
</feature>
<dbReference type="PROSITE" id="PS00059">
    <property type="entry name" value="ADH_ZINC"/>
    <property type="match status" value="1"/>
</dbReference>
<keyword evidence="3 5" id="KW-0862">Zinc</keyword>
<reference evidence="7 8" key="1">
    <citation type="journal article" date="2008" name="PLoS Genet.">
        <title>Genomic islands in the pathogenic filamentous fungus Aspergillus fumigatus.</title>
        <authorList>
            <person name="Fedorova N.D."/>
            <person name="Khaldi N."/>
            <person name="Joardar V.S."/>
            <person name="Maiti R."/>
            <person name="Amedeo P."/>
            <person name="Anderson M.J."/>
            <person name="Crabtree J."/>
            <person name="Silva J.C."/>
            <person name="Badger J.H."/>
            <person name="Albarraq A."/>
            <person name="Angiuoli S."/>
            <person name="Bussey H."/>
            <person name="Bowyer P."/>
            <person name="Cotty P.J."/>
            <person name="Dyer P.S."/>
            <person name="Egan A."/>
            <person name="Galens K."/>
            <person name="Fraser-Liggett C.M."/>
            <person name="Haas B.J."/>
            <person name="Inman J.M."/>
            <person name="Kent R."/>
            <person name="Lemieux S."/>
            <person name="Malavazi I."/>
            <person name="Orvis J."/>
            <person name="Roemer T."/>
            <person name="Ronning C.M."/>
            <person name="Sundaram J.P."/>
            <person name="Sutton G."/>
            <person name="Turner G."/>
            <person name="Venter J.C."/>
            <person name="White O.R."/>
            <person name="Whitty B.R."/>
            <person name="Youngman P."/>
            <person name="Wolfe K.H."/>
            <person name="Goldman G.H."/>
            <person name="Wortman J.R."/>
            <person name="Jiang B."/>
            <person name="Denning D.W."/>
            <person name="Nierman W.C."/>
        </authorList>
    </citation>
    <scope>NUCLEOTIDE SEQUENCE [LARGE SCALE GENOMIC DNA]</scope>
    <source>
        <strain evidence="8">ATCC 1007 / CBS 513.65 / DSM 816 / NCTC 3887 / NRRL 1</strain>
    </source>
</reference>
<dbReference type="InterPro" id="IPR029752">
    <property type="entry name" value="D-isomer_DH_CS1"/>
</dbReference>
<comment type="cofactor">
    <cofactor evidence="1 5">
        <name>Zn(2+)</name>
        <dbReference type="ChEBI" id="CHEBI:29105"/>
    </cofactor>
</comment>
<organism evidence="7 8">
    <name type="scientific">Aspergillus clavatus (strain ATCC 1007 / CBS 513.65 / DSM 816 / NCTC 3887 / NRRL 1 / QM 1276 / 107)</name>
    <dbReference type="NCBI Taxonomy" id="344612"/>
    <lineage>
        <taxon>Eukaryota</taxon>
        <taxon>Fungi</taxon>
        <taxon>Dikarya</taxon>
        <taxon>Ascomycota</taxon>
        <taxon>Pezizomycotina</taxon>
        <taxon>Eurotiomycetes</taxon>
        <taxon>Eurotiomycetidae</taxon>
        <taxon>Eurotiales</taxon>
        <taxon>Aspergillaceae</taxon>
        <taxon>Aspergillus</taxon>
        <taxon>Aspergillus subgen. Fumigati</taxon>
    </lineage>
</organism>
<dbReference type="RefSeq" id="XP_001272257.1">
    <property type="nucleotide sequence ID" value="XM_001272256.1"/>
</dbReference>
<sequence length="334" mass="36258">MTIPVTAYKGSSGGQIVEWKTEKDTNLTGDQVLIQVTHSGVCFTDVHYMQADMVLGHEGAGVVLAVGPEAKTLRVGDSVGWGYEHDCCGHCRECLTGWETLCSERKFYAESDFDQGSFATHAVWREAFVFKIPTGLDRADAAPLMCGGSTAWNGLRAAGVTPTSRVGIIGIGGLGHFAIQFAAKMGCQVVAFSRSNDKREEALALGAREYYATKDGQKLDIGQPLDQLIVTTSVQPNWEQFVPIMAPGGTIVPISIDMQNLIIPYLPVVVRGLRIQGAIMSSRQVHREMLDFAALHGIKPVRMNFPLNKDGVEEALRILKSGGMKYRGVLVAEQ</sequence>
<dbReference type="FunFam" id="3.40.50.720:FF:000022">
    <property type="entry name" value="Cinnamyl alcohol dehydrogenase"/>
    <property type="match status" value="1"/>
</dbReference>
<evidence type="ECO:0000256" key="4">
    <source>
        <dbReference type="ARBA" id="ARBA00023002"/>
    </source>
</evidence>
<dbReference type="InterPro" id="IPR002328">
    <property type="entry name" value="ADH_Zn_CS"/>
</dbReference>
<dbReference type="Pfam" id="PF00107">
    <property type="entry name" value="ADH_zinc_N"/>
    <property type="match status" value="1"/>
</dbReference>
<gene>
    <name evidence="7" type="ORF">ACLA_053050</name>
</gene>
<dbReference type="Gene3D" id="3.90.180.10">
    <property type="entry name" value="Medium-chain alcohol dehydrogenases, catalytic domain"/>
    <property type="match status" value="1"/>
</dbReference>
<dbReference type="CDD" id="cd05283">
    <property type="entry name" value="CAD1"/>
    <property type="match status" value="1"/>
</dbReference>
<dbReference type="InterPro" id="IPR013149">
    <property type="entry name" value="ADH-like_C"/>
</dbReference>
<dbReference type="GO" id="GO:0016616">
    <property type="term" value="F:oxidoreductase activity, acting on the CH-OH group of donors, NAD or NADP as acceptor"/>
    <property type="evidence" value="ECO:0007669"/>
    <property type="project" value="InterPro"/>
</dbReference>
<dbReference type="eggNOG" id="KOG0023">
    <property type="taxonomic scope" value="Eukaryota"/>
</dbReference>
<dbReference type="InterPro" id="IPR013154">
    <property type="entry name" value="ADH-like_N"/>
</dbReference>
<protein>
    <submittedName>
        <fullName evidence="7">Alcohol dehydrogenase</fullName>
    </submittedName>
</protein>
<dbReference type="AlphaFoldDB" id="A1CIX6"/>
<evidence type="ECO:0000313" key="7">
    <source>
        <dbReference type="EMBL" id="EAW10831.1"/>
    </source>
</evidence>
<accession>A1CIX6</accession>
<evidence type="ECO:0000256" key="2">
    <source>
        <dbReference type="ARBA" id="ARBA00022723"/>
    </source>
</evidence>
<dbReference type="STRING" id="344612.A1CIX6"/>
<dbReference type="GO" id="GO:0008270">
    <property type="term" value="F:zinc ion binding"/>
    <property type="evidence" value="ECO:0007669"/>
    <property type="project" value="InterPro"/>
</dbReference>
<evidence type="ECO:0000256" key="5">
    <source>
        <dbReference type="RuleBase" id="RU361277"/>
    </source>
</evidence>
<keyword evidence="8" id="KW-1185">Reference proteome</keyword>
<dbReference type="InterPro" id="IPR036291">
    <property type="entry name" value="NAD(P)-bd_dom_sf"/>
</dbReference>
<keyword evidence="2 5" id="KW-0479">Metal-binding</keyword>
<dbReference type="Pfam" id="PF08240">
    <property type="entry name" value="ADH_N"/>
    <property type="match status" value="1"/>
</dbReference>
<name>A1CIX6_ASPCL</name>
<keyword evidence="4" id="KW-0560">Oxidoreductase</keyword>
<dbReference type="HOGENOM" id="CLU_026673_20_2_1"/>
<evidence type="ECO:0000256" key="3">
    <source>
        <dbReference type="ARBA" id="ARBA00022833"/>
    </source>
</evidence>
<dbReference type="OMA" id="TMLFPLN"/>
<dbReference type="SUPFAM" id="SSF50129">
    <property type="entry name" value="GroES-like"/>
    <property type="match status" value="1"/>
</dbReference>
<dbReference type="SMART" id="SM00829">
    <property type="entry name" value="PKS_ER"/>
    <property type="match status" value="1"/>
</dbReference>